<keyword evidence="1" id="KW-0812">Transmembrane</keyword>
<dbReference type="AlphaFoldDB" id="A0A1I4J2A1"/>
<feature type="transmembrane region" description="Helical" evidence="1">
    <location>
        <begin position="7"/>
        <end position="24"/>
    </location>
</feature>
<feature type="transmembrane region" description="Helical" evidence="1">
    <location>
        <begin position="84"/>
        <end position="107"/>
    </location>
</feature>
<organism evidence="2 3">
    <name type="scientific">Loktanella salsilacus</name>
    <dbReference type="NCBI Taxonomy" id="195913"/>
    <lineage>
        <taxon>Bacteria</taxon>
        <taxon>Pseudomonadati</taxon>
        <taxon>Pseudomonadota</taxon>
        <taxon>Alphaproteobacteria</taxon>
        <taxon>Rhodobacterales</taxon>
        <taxon>Roseobacteraceae</taxon>
        <taxon>Loktanella</taxon>
    </lineage>
</organism>
<feature type="transmembrane region" description="Helical" evidence="1">
    <location>
        <begin position="113"/>
        <end position="135"/>
    </location>
</feature>
<dbReference type="EMBL" id="FOTF01000032">
    <property type="protein sequence ID" value="SFL60725.1"/>
    <property type="molecule type" value="Genomic_DNA"/>
</dbReference>
<reference evidence="2 3" key="1">
    <citation type="submission" date="2016-10" db="EMBL/GenBank/DDBJ databases">
        <authorList>
            <person name="de Groot N.N."/>
        </authorList>
    </citation>
    <scope>NUCLEOTIDE SEQUENCE [LARGE SCALE GENOMIC DNA]</scope>
    <source>
        <strain evidence="2 3">DSM 16199</strain>
    </source>
</reference>
<evidence type="ECO:0000313" key="3">
    <source>
        <dbReference type="Proteomes" id="UP000199550"/>
    </source>
</evidence>
<dbReference type="RefSeq" id="WP_090191632.1">
    <property type="nucleotide sequence ID" value="NZ_FOTF01000032.1"/>
</dbReference>
<dbReference type="Pfam" id="PF20587">
    <property type="entry name" value="DUF6789"/>
    <property type="match status" value="1"/>
</dbReference>
<keyword evidence="1" id="KW-1133">Transmembrane helix</keyword>
<gene>
    <name evidence="2" type="ORF">SAMN04488004_13212</name>
</gene>
<evidence type="ECO:0000256" key="1">
    <source>
        <dbReference type="SAM" id="Phobius"/>
    </source>
</evidence>
<dbReference type="InterPro" id="IPR046739">
    <property type="entry name" value="DUF6789"/>
</dbReference>
<protein>
    <submittedName>
        <fullName evidence="2">Uncharacterized protein</fullName>
    </submittedName>
</protein>
<feature type="transmembrane region" description="Helical" evidence="1">
    <location>
        <begin position="36"/>
        <end position="63"/>
    </location>
</feature>
<evidence type="ECO:0000313" key="2">
    <source>
        <dbReference type="EMBL" id="SFL60725.1"/>
    </source>
</evidence>
<proteinExistence type="predicted"/>
<keyword evidence="1" id="KW-0472">Membrane</keyword>
<sequence>MDHIKSGMIAGFAATVVLSVMMIMKTAVGIMPELDVIHMIAGMLGASVFVGWVAHFVLGTVVWGGGFAVLNDAIPGQGQIAKGIAFGVAAWLLMMIAVMPMAGAGFFGLNMGVAAPVMTLMLHIVFGAVLGWVYIKQTQKSALA</sequence>
<name>A0A1I4J2A1_9RHOB</name>
<keyword evidence="3" id="KW-1185">Reference proteome</keyword>
<dbReference type="Proteomes" id="UP000199550">
    <property type="component" value="Unassembled WGS sequence"/>
</dbReference>
<dbReference type="OrthoDB" id="9814048at2"/>
<accession>A0A1I4J2A1</accession>